<proteinExistence type="predicted"/>
<evidence type="ECO:0000313" key="2">
    <source>
        <dbReference type="EMBL" id="KAH3877455.1"/>
    </source>
</evidence>
<reference evidence="2" key="1">
    <citation type="journal article" date="2019" name="bioRxiv">
        <title>The Genome of the Zebra Mussel, Dreissena polymorpha: A Resource for Invasive Species Research.</title>
        <authorList>
            <person name="McCartney M.A."/>
            <person name="Auch B."/>
            <person name="Kono T."/>
            <person name="Mallez S."/>
            <person name="Zhang Y."/>
            <person name="Obille A."/>
            <person name="Becker A."/>
            <person name="Abrahante J.E."/>
            <person name="Garbe J."/>
            <person name="Badalamenti J.P."/>
            <person name="Herman A."/>
            <person name="Mangelson H."/>
            <person name="Liachko I."/>
            <person name="Sullivan S."/>
            <person name="Sone E.D."/>
            <person name="Koren S."/>
            <person name="Silverstein K.A.T."/>
            <person name="Beckman K.B."/>
            <person name="Gohl D.M."/>
        </authorList>
    </citation>
    <scope>NUCLEOTIDE SEQUENCE</scope>
    <source>
        <strain evidence="2">Duluth1</strain>
        <tissue evidence="2">Whole animal</tissue>
    </source>
</reference>
<comment type="caution">
    <text evidence="2">The sequence shown here is derived from an EMBL/GenBank/DDBJ whole genome shotgun (WGS) entry which is preliminary data.</text>
</comment>
<reference evidence="2" key="2">
    <citation type="submission" date="2020-11" db="EMBL/GenBank/DDBJ databases">
        <authorList>
            <person name="McCartney M.A."/>
            <person name="Auch B."/>
            <person name="Kono T."/>
            <person name="Mallez S."/>
            <person name="Becker A."/>
            <person name="Gohl D.M."/>
            <person name="Silverstein K.A.T."/>
            <person name="Koren S."/>
            <person name="Bechman K.B."/>
            <person name="Herman A."/>
            <person name="Abrahante J.E."/>
            <person name="Garbe J."/>
        </authorList>
    </citation>
    <scope>NUCLEOTIDE SEQUENCE</scope>
    <source>
        <strain evidence="2">Duluth1</strain>
        <tissue evidence="2">Whole animal</tissue>
    </source>
</reference>
<protein>
    <submittedName>
        <fullName evidence="2">Uncharacterized protein</fullName>
    </submittedName>
</protein>
<gene>
    <name evidence="2" type="ORF">DPMN_001322</name>
</gene>
<name>A0A9D4RST7_DREPO</name>
<sequence length="106" mass="11821">MLCEILVKTREKNSRRSLSSADGTALLGRPRERSRTWRPKRTKNVVGRSENCLSASYHCTTNKEELRTNVVEVAENGLGLTENGIPTGTMEKLNRFELDKDGLATG</sequence>
<evidence type="ECO:0000256" key="1">
    <source>
        <dbReference type="SAM" id="MobiDB-lite"/>
    </source>
</evidence>
<dbReference type="EMBL" id="JAIWYP010000001">
    <property type="protein sequence ID" value="KAH3877455.1"/>
    <property type="molecule type" value="Genomic_DNA"/>
</dbReference>
<feature type="region of interest" description="Disordered" evidence="1">
    <location>
        <begin position="14"/>
        <end position="43"/>
    </location>
</feature>
<dbReference type="AlphaFoldDB" id="A0A9D4RST7"/>
<evidence type="ECO:0000313" key="3">
    <source>
        <dbReference type="Proteomes" id="UP000828390"/>
    </source>
</evidence>
<organism evidence="2 3">
    <name type="scientific">Dreissena polymorpha</name>
    <name type="common">Zebra mussel</name>
    <name type="synonym">Mytilus polymorpha</name>
    <dbReference type="NCBI Taxonomy" id="45954"/>
    <lineage>
        <taxon>Eukaryota</taxon>
        <taxon>Metazoa</taxon>
        <taxon>Spiralia</taxon>
        <taxon>Lophotrochozoa</taxon>
        <taxon>Mollusca</taxon>
        <taxon>Bivalvia</taxon>
        <taxon>Autobranchia</taxon>
        <taxon>Heteroconchia</taxon>
        <taxon>Euheterodonta</taxon>
        <taxon>Imparidentia</taxon>
        <taxon>Neoheterodontei</taxon>
        <taxon>Myida</taxon>
        <taxon>Dreissenoidea</taxon>
        <taxon>Dreissenidae</taxon>
        <taxon>Dreissena</taxon>
    </lineage>
</organism>
<keyword evidence="3" id="KW-1185">Reference proteome</keyword>
<accession>A0A9D4RST7</accession>
<dbReference type="Proteomes" id="UP000828390">
    <property type="component" value="Unassembled WGS sequence"/>
</dbReference>